<dbReference type="InterPro" id="IPR057412">
    <property type="entry name" value="INTS4_C"/>
</dbReference>
<evidence type="ECO:0000313" key="3">
    <source>
        <dbReference type="EMBL" id="OWY96507.1"/>
    </source>
</evidence>
<reference evidence="4" key="1">
    <citation type="submission" date="2017-03" db="EMBL/GenBank/DDBJ databases">
        <title>Phytopthora megakarya and P. palmivora, two closely related causual agents of cacao black pod achieved similar genome size and gene model numbers by different mechanisms.</title>
        <authorList>
            <person name="Ali S."/>
            <person name="Shao J."/>
            <person name="Larry D.J."/>
            <person name="Kronmiller B."/>
            <person name="Shen D."/>
            <person name="Strem M.D."/>
            <person name="Melnick R.L."/>
            <person name="Guiltinan M.J."/>
            <person name="Tyler B.M."/>
            <person name="Meinhardt L.W."/>
            <person name="Bailey B.A."/>
        </authorList>
    </citation>
    <scope>NUCLEOTIDE SEQUENCE [LARGE SCALE GENOMIC DNA]</scope>
    <source>
        <strain evidence="4">zdho120</strain>
    </source>
</reference>
<evidence type="ECO:0000256" key="1">
    <source>
        <dbReference type="SAM" id="MobiDB-lite"/>
    </source>
</evidence>
<dbReference type="Pfam" id="PF25458">
    <property type="entry name" value="INTS4_C"/>
    <property type="match status" value="1"/>
</dbReference>
<evidence type="ECO:0000313" key="4">
    <source>
        <dbReference type="Proteomes" id="UP000198211"/>
    </source>
</evidence>
<feature type="compositionally biased region" description="Polar residues" evidence="1">
    <location>
        <begin position="224"/>
        <end position="240"/>
    </location>
</feature>
<organism evidence="3 4">
    <name type="scientific">Phytophthora megakarya</name>
    <dbReference type="NCBI Taxonomy" id="4795"/>
    <lineage>
        <taxon>Eukaryota</taxon>
        <taxon>Sar</taxon>
        <taxon>Stramenopiles</taxon>
        <taxon>Oomycota</taxon>
        <taxon>Peronosporomycetes</taxon>
        <taxon>Peronosporales</taxon>
        <taxon>Peronosporaceae</taxon>
        <taxon>Phytophthora</taxon>
    </lineage>
</organism>
<feature type="domain" description="Integrator complex subunit 4/Protein SIEL C-terminal Ig-like" evidence="2">
    <location>
        <begin position="400"/>
        <end position="532"/>
    </location>
</feature>
<comment type="caution">
    <text evidence="3">The sequence shown here is derived from an EMBL/GenBank/DDBJ whole genome shotgun (WGS) entry which is preliminary data.</text>
</comment>
<accession>A0A225UU96</accession>
<proteinExistence type="predicted"/>
<dbReference type="Proteomes" id="UP000198211">
    <property type="component" value="Unassembled WGS sequence"/>
</dbReference>
<gene>
    <name evidence="3" type="ORF">PHMEG_00033211</name>
</gene>
<name>A0A225UU96_9STRA</name>
<protein>
    <recommendedName>
        <fullName evidence="2">Integrator complex subunit 4/Protein SIEL C-terminal Ig-like domain-containing protein</fullName>
    </recommendedName>
</protein>
<keyword evidence="4" id="KW-1185">Reference proteome</keyword>
<sequence length="546" mass="60261">VVEILLVLQQCDLSSSWTVQRVVDFVLEKAASISFENVVDSDNDDNNSDYWSKRFLDAVKNIGKKCSKVLQVEVALSDRVMQEASLQRIDQHNILRTVSQALLRDVEFSNGTKSDDTAKAVSDKPSLFFLKGLSSEVSRRPNVSSQAISSMEILRSAPADGNIAVYLKAIRRIRTAFTADYIDVSFVAADVLVRLRQHVQSFPDASSTPAPPAHKYVSMSAMLSTSPSVSSGHTNSSTGSRDQKDEQAFASLHIPIDLEKSCQEMVDLTSDVYVKVFALNALPRIELLQLMMLGRVGLVLAFLQNSTDSLLIIEKLRWVAKEATRLRFLVDENQREGDMWLSTQLLSDVSSLNDLKRAFVSIVRKAWPTALIEAAISRCTPATSESGVHSRRLAIAHANIVEPITSPTTKAESREITANWPFKQRVRFSVTNVRDISQIYVKSVLPNGDVTHHHVPATCIRNQGPRKNTIDHVITLTVSPFSDPTAFTVSVCLGHPMLPGSVKQNTPGAREMSPRMFTAISSAVRVPIFHRSSSTLRQTAAKSSTT</sequence>
<feature type="region of interest" description="Disordered" evidence="1">
    <location>
        <begin position="224"/>
        <end position="244"/>
    </location>
</feature>
<dbReference type="AlphaFoldDB" id="A0A225UU96"/>
<dbReference type="EMBL" id="NBNE01011541">
    <property type="protein sequence ID" value="OWY96507.1"/>
    <property type="molecule type" value="Genomic_DNA"/>
</dbReference>
<feature type="non-terminal residue" evidence="3">
    <location>
        <position position="1"/>
    </location>
</feature>
<evidence type="ECO:0000259" key="2">
    <source>
        <dbReference type="Pfam" id="PF25458"/>
    </source>
</evidence>
<dbReference type="OrthoDB" id="68511at2759"/>